<dbReference type="HOGENOM" id="CLU_017584_0_0_11"/>
<keyword evidence="3" id="KW-0805">Transcription regulation</keyword>
<feature type="domain" description="HTH gntR-type" evidence="6">
    <location>
        <begin position="4"/>
        <end position="70"/>
    </location>
</feature>
<dbReference type="CDD" id="cd07377">
    <property type="entry name" value="WHTH_GntR"/>
    <property type="match status" value="1"/>
</dbReference>
<accession>G8XFB0</accession>
<dbReference type="GO" id="GO:0030170">
    <property type="term" value="F:pyridoxal phosphate binding"/>
    <property type="evidence" value="ECO:0007669"/>
    <property type="project" value="InterPro"/>
</dbReference>
<accession>F8JM24</accession>
<name>F8JM24_STREN</name>
<dbReference type="InterPro" id="IPR015421">
    <property type="entry name" value="PyrdxlP-dep_Trfase_major"/>
</dbReference>
<gene>
    <name evidence="7" type="ordered locus">SCATT_p12590</name>
</gene>
<dbReference type="Proteomes" id="UP000007842">
    <property type="component" value="Plasmid pSCATT"/>
</dbReference>
<dbReference type="PROSITE" id="PS50949">
    <property type="entry name" value="HTH_GNTR"/>
    <property type="match status" value="1"/>
</dbReference>
<dbReference type="PRINTS" id="PR00035">
    <property type="entry name" value="HTHGNTR"/>
</dbReference>
<protein>
    <submittedName>
        <fullName evidence="7">Putative GntR family transcriptional regulator</fullName>
    </submittedName>
</protein>
<dbReference type="KEGG" id="scy:SCATT_p12590"/>
<evidence type="ECO:0000256" key="3">
    <source>
        <dbReference type="ARBA" id="ARBA00023015"/>
    </source>
</evidence>
<dbReference type="SUPFAM" id="SSF53383">
    <property type="entry name" value="PLP-dependent transferases"/>
    <property type="match status" value="1"/>
</dbReference>
<dbReference type="OrthoDB" id="9802328at2"/>
<dbReference type="PATRIC" id="fig|1003195.11.peg.463"/>
<evidence type="ECO:0000256" key="2">
    <source>
        <dbReference type="ARBA" id="ARBA00022898"/>
    </source>
</evidence>
<evidence type="ECO:0000259" key="6">
    <source>
        <dbReference type="PROSITE" id="PS50949"/>
    </source>
</evidence>
<dbReference type="Gene3D" id="3.40.640.10">
    <property type="entry name" value="Type I PLP-dependent aspartate aminotransferase-like (Major domain)"/>
    <property type="match status" value="1"/>
</dbReference>
<dbReference type="InterPro" id="IPR015422">
    <property type="entry name" value="PyrdxlP-dep_Trfase_small"/>
</dbReference>
<keyword evidence="4" id="KW-0238">DNA-binding</keyword>
<dbReference type="GO" id="GO:0003677">
    <property type="term" value="F:DNA binding"/>
    <property type="evidence" value="ECO:0007669"/>
    <property type="project" value="UniProtKB-KW"/>
</dbReference>
<evidence type="ECO:0000256" key="1">
    <source>
        <dbReference type="ARBA" id="ARBA00005384"/>
    </source>
</evidence>
<keyword evidence="7" id="KW-0614">Plasmid</keyword>
<dbReference type="InterPro" id="IPR004839">
    <property type="entry name" value="Aminotransferase_I/II_large"/>
</dbReference>
<evidence type="ECO:0000313" key="8">
    <source>
        <dbReference type="Proteomes" id="UP000007842"/>
    </source>
</evidence>
<evidence type="ECO:0000256" key="5">
    <source>
        <dbReference type="ARBA" id="ARBA00023163"/>
    </source>
</evidence>
<dbReference type="GO" id="GO:0003700">
    <property type="term" value="F:DNA-binding transcription factor activity"/>
    <property type="evidence" value="ECO:0007669"/>
    <property type="project" value="InterPro"/>
</dbReference>
<dbReference type="Gene3D" id="3.90.1150.10">
    <property type="entry name" value="Aspartate Aminotransferase, domain 1"/>
    <property type="match status" value="1"/>
</dbReference>
<dbReference type="Gene3D" id="1.10.10.10">
    <property type="entry name" value="Winged helix-like DNA-binding domain superfamily/Winged helix DNA-binding domain"/>
    <property type="match status" value="1"/>
</dbReference>
<dbReference type="InterPro" id="IPR036390">
    <property type="entry name" value="WH_DNA-bd_sf"/>
</dbReference>
<dbReference type="EMBL" id="CP003229">
    <property type="protein sequence ID" value="AEW99452.1"/>
    <property type="molecule type" value="Genomic_DNA"/>
</dbReference>
<evidence type="ECO:0000256" key="4">
    <source>
        <dbReference type="ARBA" id="ARBA00023125"/>
    </source>
</evidence>
<keyword evidence="5" id="KW-0804">Transcription</keyword>
<evidence type="ECO:0000313" key="7">
    <source>
        <dbReference type="EMBL" id="AEW99452.1"/>
    </source>
</evidence>
<dbReference type="SMART" id="SM00345">
    <property type="entry name" value="HTH_GNTR"/>
    <property type="match status" value="1"/>
</dbReference>
<dbReference type="PANTHER" id="PTHR46577:SF1">
    <property type="entry name" value="HTH-TYPE TRANSCRIPTIONAL REGULATORY PROTEIN GABR"/>
    <property type="match status" value="1"/>
</dbReference>
<dbReference type="Pfam" id="PF00155">
    <property type="entry name" value="Aminotran_1_2"/>
    <property type="match status" value="1"/>
</dbReference>
<dbReference type="KEGG" id="sct:SCAT_p0480"/>
<dbReference type="RefSeq" id="WP_014150935.1">
    <property type="nucleotide sequence ID" value="NC_016113.1"/>
</dbReference>
<sequence length="480" mass="49854">MNNGISYRKLAEDLRSDLERYSPGERLPSSRALVERFAVSPVTVSRALSVLAAEGLVVTRPGAGTFRARRPSGPATGARPADTSWQQIALSAQDHGDAAPRAVDDSGVLATLASPPPGVIPFNTGYLHPSLQPERALAAALARAARRPGVWDRPPAEGVTPLRAWFAREAGGALGPSNVLITAGGQAALTTALHALAAPGSAVLVESPTYPGLLAVARAAGLRPVPVPVDADGVRPDLLADAFAATGARVFFCQPLFQNPTGTVLTAERRAQVVATARAAGAFVIEDDFARRLSHGGPLGPTMVADDAEGTVVHVTSLTKATSPSLRVGALIARGPVLMRLRAIQVVDSFFVPRPLQEAALELVGAPAWPRHLRTVAAELRTRRDALVAALRGALPRLVPDRLPDGGGHLWLRLPDGADEYALATAALRHGVAVAPGRPYYAAEAPAPHIRVSYADTAGPEEIADGVARLAAACAEAGVC</sequence>
<comment type="similarity">
    <text evidence="1">In the C-terminal section; belongs to the class-I pyridoxal-phosphate-dependent aminotransferase family.</text>
</comment>
<reference evidence="8" key="1">
    <citation type="submission" date="2011-12" db="EMBL/GenBank/DDBJ databases">
        <title>Complete genome sequence of Streptomyces cattleya strain DSM 46488.</title>
        <authorList>
            <person name="Ou H.-Y."/>
            <person name="Li P."/>
            <person name="Zhao C."/>
            <person name="O'Hagan D."/>
            <person name="Deng Z."/>
        </authorList>
    </citation>
    <scope>NUCLEOTIDE SEQUENCE [LARGE SCALE GENOMIC DNA]</scope>
    <source>
        <strain evidence="8">ATCC 35852 / DSM 46488 / JCM 4925 / NBRC 14057 / NRRL 8057</strain>
        <plasmid evidence="8">Plasmid pSCATT</plasmid>
    </source>
</reference>
<dbReference type="PANTHER" id="PTHR46577">
    <property type="entry name" value="HTH-TYPE TRANSCRIPTIONAL REGULATORY PROTEIN GABR"/>
    <property type="match status" value="1"/>
</dbReference>
<proteinExistence type="inferred from homology"/>
<keyword evidence="8" id="KW-1185">Reference proteome</keyword>
<dbReference type="AlphaFoldDB" id="F8JM24"/>
<geneLocation type="plasmid" evidence="7 8">
    <name>pSCATT</name>
</geneLocation>
<organism evidence="7 8">
    <name type="scientific">Streptantibioticus cattleyicolor (strain ATCC 35852 / DSM 46488 / JCM 4925 / NBRC 14057 / NRRL 8057)</name>
    <name type="common">Streptomyces cattleya</name>
    <dbReference type="NCBI Taxonomy" id="1003195"/>
    <lineage>
        <taxon>Bacteria</taxon>
        <taxon>Bacillati</taxon>
        <taxon>Actinomycetota</taxon>
        <taxon>Actinomycetes</taxon>
        <taxon>Kitasatosporales</taxon>
        <taxon>Streptomycetaceae</taxon>
        <taxon>Streptantibioticus</taxon>
    </lineage>
</organism>
<dbReference type="InterPro" id="IPR051446">
    <property type="entry name" value="HTH_trans_reg/aminotransferase"/>
</dbReference>
<dbReference type="InterPro" id="IPR036388">
    <property type="entry name" value="WH-like_DNA-bd_sf"/>
</dbReference>
<dbReference type="SUPFAM" id="SSF46785">
    <property type="entry name" value="Winged helix' DNA-binding domain"/>
    <property type="match status" value="1"/>
</dbReference>
<dbReference type="InterPro" id="IPR000524">
    <property type="entry name" value="Tscrpt_reg_HTH_GntR"/>
</dbReference>
<dbReference type="InterPro" id="IPR015424">
    <property type="entry name" value="PyrdxlP-dep_Trfase"/>
</dbReference>
<dbReference type="Pfam" id="PF00392">
    <property type="entry name" value="GntR"/>
    <property type="match status" value="1"/>
</dbReference>
<dbReference type="CDD" id="cd00609">
    <property type="entry name" value="AAT_like"/>
    <property type="match status" value="1"/>
</dbReference>
<keyword evidence="2" id="KW-0663">Pyridoxal phosphate</keyword>